<reference evidence="1 2" key="1">
    <citation type="journal article" date="2021" name="Front. Genet.">
        <title>Chromosome-Level Genome Assembly Reveals Significant Gene Expansion in the Toll and IMD Signaling Pathways of Dendrolimus kikuchii.</title>
        <authorList>
            <person name="Zhou J."/>
            <person name="Wu P."/>
            <person name="Xiong Z."/>
            <person name="Liu N."/>
            <person name="Zhao N."/>
            <person name="Ji M."/>
            <person name="Qiu Y."/>
            <person name="Yang B."/>
        </authorList>
    </citation>
    <scope>NUCLEOTIDE SEQUENCE [LARGE SCALE GENOMIC DNA]</scope>
    <source>
        <strain evidence="1">Ann1</strain>
    </source>
</reference>
<sequence>MKLNKEWFIPAPWGKIAALSYGNISGDPILMVHGRQDSAATFIPLLELMPNNYHYVAIDMPGNGRSDPFPISVKLSRFHFVAAVEYVLLYLKWDKFIYIGHSMGCEQALFYNTVYPNHIIKMIFLDLTPSLQRLQYLQEPDHYKRYSDYYNDYDFVNNNKKVYTKEQAVEVVMRARDLTQKQAELILSRNLIEVDKDRYMLSWDRRLRYIVPQHYPNDYYYKLFTKKSPPILHICANEGSKNYPSKLKEAKELLNWLEKGLKYFKVIYVDGGHDVHFTNPERCAQHIVEFLNCEFEKSKL</sequence>
<evidence type="ECO:0000313" key="1">
    <source>
        <dbReference type="EMBL" id="KAJ0169854.1"/>
    </source>
</evidence>
<gene>
    <name evidence="1" type="ORF">K1T71_014460</name>
</gene>
<keyword evidence="2" id="KW-1185">Reference proteome</keyword>
<dbReference type="EMBL" id="CM034415">
    <property type="protein sequence ID" value="KAJ0169854.1"/>
    <property type="molecule type" value="Genomic_DNA"/>
</dbReference>
<protein>
    <submittedName>
        <fullName evidence="1">Uncharacterized protein</fullName>
    </submittedName>
</protein>
<proteinExistence type="predicted"/>
<evidence type="ECO:0000313" key="2">
    <source>
        <dbReference type="Proteomes" id="UP000824533"/>
    </source>
</evidence>
<accession>A0ACC1CEH0</accession>
<dbReference type="Proteomes" id="UP000824533">
    <property type="component" value="Linkage Group LG29"/>
</dbReference>
<name>A0ACC1CEH0_9NEOP</name>
<organism evidence="1 2">
    <name type="scientific">Dendrolimus kikuchii</name>
    <dbReference type="NCBI Taxonomy" id="765133"/>
    <lineage>
        <taxon>Eukaryota</taxon>
        <taxon>Metazoa</taxon>
        <taxon>Ecdysozoa</taxon>
        <taxon>Arthropoda</taxon>
        <taxon>Hexapoda</taxon>
        <taxon>Insecta</taxon>
        <taxon>Pterygota</taxon>
        <taxon>Neoptera</taxon>
        <taxon>Endopterygota</taxon>
        <taxon>Lepidoptera</taxon>
        <taxon>Glossata</taxon>
        <taxon>Ditrysia</taxon>
        <taxon>Bombycoidea</taxon>
        <taxon>Lasiocampidae</taxon>
        <taxon>Dendrolimus</taxon>
    </lineage>
</organism>
<comment type="caution">
    <text evidence="1">The sequence shown here is derived from an EMBL/GenBank/DDBJ whole genome shotgun (WGS) entry which is preliminary data.</text>
</comment>